<dbReference type="Gene3D" id="3.30.360.10">
    <property type="entry name" value="Dihydrodipicolinate Reductase, domain 2"/>
    <property type="match status" value="1"/>
</dbReference>
<name>A0ABT8KRN7_9BACT</name>
<dbReference type="SUPFAM" id="SSF51735">
    <property type="entry name" value="NAD(P)-binding Rossmann-fold domains"/>
    <property type="match status" value="1"/>
</dbReference>
<dbReference type="SUPFAM" id="SSF55347">
    <property type="entry name" value="Glyceraldehyde-3-phosphate dehydrogenase-like, C-terminal domain"/>
    <property type="match status" value="1"/>
</dbReference>
<comment type="caution">
    <text evidence="3">The sequence shown here is derived from an EMBL/GenBank/DDBJ whole genome shotgun (WGS) entry which is preliminary data.</text>
</comment>
<evidence type="ECO:0000259" key="1">
    <source>
        <dbReference type="Pfam" id="PF01408"/>
    </source>
</evidence>
<dbReference type="PANTHER" id="PTHR43249:SF1">
    <property type="entry name" value="D-GLUCOSIDE 3-DEHYDROGENASE"/>
    <property type="match status" value="1"/>
</dbReference>
<dbReference type="Pfam" id="PF22725">
    <property type="entry name" value="GFO_IDH_MocA_C3"/>
    <property type="match status" value="1"/>
</dbReference>
<sequence length="344" mass="37706">MASSKLNFGVVGMGSIANHHIQSILELENCALTAVCSRNKAKLQAAKTKYDVNTFTDYREMMEHPDIDVVCICTPSGFHLEPTLAAAKRGKHVIVEKPLEISMDRAHQMITACDEANVKLACIFQNRYNADYQKLYSAVKKGGIGQPVLGNAYIKWYRDQDYYDATNWRGTLRGDGGAALINQSIHTIDLLLHVMGPVKSVMGRVKTLTHDIEGEDIGTAILDFENGALGTIEGSTAIYPGYPEKLEIYGSKGNIILEGGKISRCQLEGSSIDLGTGKIAEQTGSSDPMAINYKLHMKQIKEIVDNIINNEQPKVNGEEALKSLEVIQAIYKSSESGRQIVLAK</sequence>
<feature type="domain" description="GFO/IDH/MocA-like oxidoreductase" evidence="2">
    <location>
        <begin position="132"/>
        <end position="255"/>
    </location>
</feature>
<feature type="domain" description="Gfo/Idh/MocA-like oxidoreductase N-terminal" evidence="1">
    <location>
        <begin position="6"/>
        <end position="121"/>
    </location>
</feature>
<evidence type="ECO:0000313" key="4">
    <source>
        <dbReference type="Proteomes" id="UP001172082"/>
    </source>
</evidence>
<reference evidence="3" key="1">
    <citation type="submission" date="2023-06" db="EMBL/GenBank/DDBJ databases">
        <title>Genomic of Parafulvivirga corallium.</title>
        <authorList>
            <person name="Wang G."/>
        </authorList>
    </citation>
    <scope>NUCLEOTIDE SEQUENCE</scope>
    <source>
        <strain evidence="3">BMA10</strain>
    </source>
</reference>
<dbReference type="EMBL" id="JAUJEA010000007">
    <property type="protein sequence ID" value="MDN5203416.1"/>
    <property type="molecule type" value="Genomic_DNA"/>
</dbReference>
<gene>
    <name evidence="3" type="ORF">QQ008_18660</name>
</gene>
<organism evidence="3 4">
    <name type="scientific">Splendidivirga corallicola</name>
    <dbReference type="NCBI Taxonomy" id="3051826"/>
    <lineage>
        <taxon>Bacteria</taxon>
        <taxon>Pseudomonadati</taxon>
        <taxon>Bacteroidota</taxon>
        <taxon>Cytophagia</taxon>
        <taxon>Cytophagales</taxon>
        <taxon>Splendidivirgaceae</taxon>
        <taxon>Splendidivirga</taxon>
    </lineage>
</organism>
<accession>A0ABT8KRN7</accession>
<evidence type="ECO:0000259" key="2">
    <source>
        <dbReference type="Pfam" id="PF22725"/>
    </source>
</evidence>
<dbReference type="Pfam" id="PF01408">
    <property type="entry name" value="GFO_IDH_MocA"/>
    <property type="match status" value="1"/>
</dbReference>
<evidence type="ECO:0000313" key="3">
    <source>
        <dbReference type="EMBL" id="MDN5203416.1"/>
    </source>
</evidence>
<dbReference type="InterPro" id="IPR052515">
    <property type="entry name" value="Gfo/Idh/MocA_Oxidoreductase"/>
</dbReference>
<dbReference type="InterPro" id="IPR055170">
    <property type="entry name" value="GFO_IDH_MocA-like_dom"/>
</dbReference>
<dbReference type="RefSeq" id="WP_346753439.1">
    <property type="nucleotide sequence ID" value="NZ_JAUJEA010000007.1"/>
</dbReference>
<keyword evidence="4" id="KW-1185">Reference proteome</keyword>
<protein>
    <submittedName>
        <fullName evidence="3">Gfo/Idh/MocA family oxidoreductase</fullName>
    </submittedName>
</protein>
<dbReference type="InterPro" id="IPR036291">
    <property type="entry name" value="NAD(P)-bd_dom_sf"/>
</dbReference>
<proteinExistence type="predicted"/>
<dbReference type="Proteomes" id="UP001172082">
    <property type="component" value="Unassembled WGS sequence"/>
</dbReference>
<dbReference type="Gene3D" id="3.40.50.720">
    <property type="entry name" value="NAD(P)-binding Rossmann-like Domain"/>
    <property type="match status" value="1"/>
</dbReference>
<dbReference type="PANTHER" id="PTHR43249">
    <property type="entry name" value="UDP-N-ACETYL-2-AMINO-2-DEOXY-D-GLUCURONATE OXIDASE"/>
    <property type="match status" value="1"/>
</dbReference>
<dbReference type="InterPro" id="IPR000683">
    <property type="entry name" value="Gfo/Idh/MocA-like_OxRdtase_N"/>
</dbReference>